<dbReference type="InterPro" id="IPR009057">
    <property type="entry name" value="Homeodomain-like_sf"/>
</dbReference>
<gene>
    <name evidence="3" type="primary">49</name>
    <name evidence="3" type="ORF">SEA_REMUS_49</name>
</gene>
<dbReference type="KEGG" id="vg:29063853"/>
<dbReference type="OrthoDB" id="21632at10239"/>
<dbReference type="Pfam" id="PF13936">
    <property type="entry name" value="HTH_38"/>
    <property type="match status" value="1"/>
</dbReference>
<dbReference type="InterPro" id="IPR025246">
    <property type="entry name" value="IS30-like_HTH"/>
</dbReference>
<keyword evidence="1" id="KW-0175">Coiled coil</keyword>
<dbReference type="SUPFAM" id="SSF46689">
    <property type="entry name" value="Homeodomain-like"/>
    <property type="match status" value="1"/>
</dbReference>
<proteinExistence type="predicted"/>
<accession>A0A1B3B103</accession>
<feature type="domain" description="Transposase IS30-like HTH" evidence="2">
    <location>
        <begin position="52"/>
        <end position="92"/>
    </location>
</feature>
<dbReference type="Proteomes" id="UP000202619">
    <property type="component" value="Segment"/>
</dbReference>
<feature type="coiled-coil region" evidence="1">
    <location>
        <begin position="3"/>
        <end position="34"/>
    </location>
</feature>
<evidence type="ECO:0000259" key="2">
    <source>
        <dbReference type="Pfam" id="PF13936"/>
    </source>
</evidence>
<evidence type="ECO:0000313" key="3">
    <source>
        <dbReference type="EMBL" id="AOE44659.1"/>
    </source>
</evidence>
<protein>
    <submittedName>
        <fullName evidence="3">HTH DNA binding domain protein</fullName>
    </submittedName>
</protein>
<sequence length="97" mass="11059">MNATELLDQAREKVEALEEENEALRNQLAIGRRSFGRAFMEGAERGKHRANRPKLTRREVNDIRDAFRNGMSQADLARSYGVNPATISRTVRSVYHS</sequence>
<reference evidence="3 4" key="1">
    <citation type="submission" date="2016-07" db="EMBL/GenBank/DDBJ databases">
        <authorList>
            <person name="Franke B.K."/>
            <person name="Idrees S."/>
            <person name="Klinkhammer K.E."/>
            <person name="Kocina D.M."/>
            <person name="Lusk T.N."/>
            <person name="Notovny A.L."/>
            <person name="Oberding K.E."/>
            <person name="Quandt C.A."/>
            <person name="Schmitz M.Y."/>
            <person name="Schultz D.E."/>
            <person name="Thaoxaochay C."/>
            <person name="Thomas C.P."/>
            <person name="Toland T.N."/>
            <person name="Topel S.A."/>
            <person name="Warren E.R."/>
            <person name="Weber A.J."/>
            <person name="Welman R.J."/>
            <person name="Williams K.M."/>
            <person name="Bonilla J.A."/>
            <person name="Klyczek K."/>
            <person name="Garlena R.A."/>
            <person name="Russell D.A."/>
            <person name="Pope W.H."/>
            <person name="Jacobs-Sera D."/>
            <person name="Hendrix R.W."/>
            <person name="Hatfull G.F."/>
        </authorList>
    </citation>
    <scope>NUCLEOTIDE SEQUENCE [LARGE SCALE GENOMIC DNA]</scope>
</reference>
<dbReference type="Gene3D" id="1.10.10.60">
    <property type="entry name" value="Homeodomain-like"/>
    <property type="match status" value="1"/>
</dbReference>
<organism evidence="3 4">
    <name type="scientific">Gordonia phage Remus</name>
    <dbReference type="NCBI Taxonomy" id="1887652"/>
    <lineage>
        <taxon>Viruses</taxon>
        <taxon>Duplodnaviria</taxon>
        <taxon>Heunggongvirae</taxon>
        <taxon>Uroviricota</taxon>
        <taxon>Caudoviricetes</taxon>
        <taxon>Soupsvirus</taxon>
        <taxon>Soupsvirus strosahl</taxon>
    </lineage>
</organism>
<dbReference type="EMBL" id="KX557283">
    <property type="protein sequence ID" value="AOE44659.1"/>
    <property type="molecule type" value="Genomic_DNA"/>
</dbReference>
<evidence type="ECO:0000313" key="4">
    <source>
        <dbReference type="Proteomes" id="UP000202619"/>
    </source>
</evidence>
<evidence type="ECO:0000256" key="1">
    <source>
        <dbReference type="SAM" id="Coils"/>
    </source>
</evidence>
<name>A0A1B3B103_9CAUD</name>
<dbReference type="RefSeq" id="YP_009281660.1">
    <property type="nucleotide sequence ID" value="NC_031031.1"/>
</dbReference>
<dbReference type="GeneID" id="29063853"/>